<dbReference type="eggNOG" id="COG0537">
    <property type="taxonomic scope" value="Bacteria"/>
</dbReference>
<dbReference type="InterPro" id="IPR036265">
    <property type="entry name" value="HIT-like_sf"/>
</dbReference>
<reference evidence="4 5" key="1">
    <citation type="journal article" date="2009" name="Stand. Genomic Sci.">
        <title>Complete genome sequence of Stackebrandtia nassauensis type strain (LLR-40K-21).</title>
        <authorList>
            <person name="Munk C."/>
            <person name="Lapidus A."/>
            <person name="Copeland A."/>
            <person name="Jando M."/>
            <person name="Mayilraj S."/>
            <person name="Glavina Del Rio T."/>
            <person name="Nolan M."/>
            <person name="Chen F."/>
            <person name="Lucas S."/>
            <person name="Tice H."/>
            <person name="Cheng J.F."/>
            <person name="Han C."/>
            <person name="Detter J.C."/>
            <person name="Bruce D."/>
            <person name="Goodwin L."/>
            <person name="Chain P."/>
            <person name="Pitluck S."/>
            <person name="Goker M."/>
            <person name="Ovchinikova G."/>
            <person name="Pati A."/>
            <person name="Ivanova N."/>
            <person name="Mavromatis K."/>
            <person name="Chen A."/>
            <person name="Palaniappan K."/>
            <person name="Land M."/>
            <person name="Hauser L."/>
            <person name="Chang Y.J."/>
            <person name="Jeffries C.D."/>
            <person name="Bristow J."/>
            <person name="Eisen J.A."/>
            <person name="Markowitz V."/>
            <person name="Hugenholtz P."/>
            <person name="Kyrpides N.C."/>
            <person name="Klenk H.P."/>
        </authorList>
    </citation>
    <scope>NUCLEOTIDE SEQUENCE [LARGE SCALE GENOMIC DNA]</scope>
    <source>
        <strain evidence="5">DSM 44728 / CIP 108903 / NRRL B-16338 / NBRC 102104 / LLR-40K-21</strain>
    </source>
</reference>
<dbReference type="SUPFAM" id="SSF54197">
    <property type="entry name" value="HIT-like"/>
    <property type="match status" value="1"/>
</dbReference>
<dbReference type="Pfam" id="PF01230">
    <property type="entry name" value="HIT"/>
    <property type="match status" value="1"/>
</dbReference>
<dbReference type="OrthoDB" id="160649at2"/>
<evidence type="ECO:0000256" key="1">
    <source>
        <dbReference type="PIRSR" id="PIRSR601310-1"/>
    </source>
</evidence>
<dbReference type="AlphaFoldDB" id="D3PWC5"/>
<dbReference type="InterPro" id="IPR011146">
    <property type="entry name" value="HIT-like"/>
</dbReference>
<dbReference type="GO" id="GO:0009117">
    <property type="term" value="P:nucleotide metabolic process"/>
    <property type="evidence" value="ECO:0007669"/>
    <property type="project" value="TreeGrafter"/>
</dbReference>
<evidence type="ECO:0000259" key="3">
    <source>
        <dbReference type="PROSITE" id="PS51084"/>
    </source>
</evidence>
<protein>
    <submittedName>
        <fullName evidence="4">Histidine triad (HIT) protein</fullName>
    </submittedName>
</protein>
<evidence type="ECO:0000313" key="5">
    <source>
        <dbReference type="Proteomes" id="UP000000844"/>
    </source>
</evidence>
<dbReference type="Gene3D" id="3.30.428.10">
    <property type="entry name" value="HIT-like"/>
    <property type="match status" value="1"/>
</dbReference>
<dbReference type="KEGG" id="sna:Snas_1579"/>
<gene>
    <name evidence="4" type="ordered locus">Snas_1579</name>
</gene>
<evidence type="ECO:0000256" key="2">
    <source>
        <dbReference type="PROSITE-ProRule" id="PRU00464"/>
    </source>
</evidence>
<dbReference type="PANTHER" id="PTHR46648:SF1">
    <property type="entry name" value="ADENOSINE 5'-MONOPHOSPHORAMIDASE HNT1"/>
    <property type="match status" value="1"/>
</dbReference>
<dbReference type="GO" id="GO:0003824">
    <property type="term" value="F:catalytic activity"/>
    <property type="evidence" value="ECO:0007669"/>
    <property type="project" value="InterPro"/>
</dbReference>
<evidence type="ECO:0000313" key="4">
    <source>
        <dbReference type="EMBL" id="ADD41282.1"/>
    </source>
</evidence>
<dbReference type="STRING" id="446470.Snas_1579"/>
<feature type="domain" description="HIT" evidence="3">
    <location>
        <begin position="24"/>
        <end position="132"/>
    </location>
</feature>
<dbReference type="HOGENOM" id="CLU_134421_0_0_11"/>
<name>D3PWC5_STANL</name>
<dbReference type="PROSITE" id="PS51084">
    <property type="entry name" value="HIT_2"/>
    <property type="match status" value="1"/>
</dbReference>
<dbReference type="Proteomes" id="UP000000844">
    <property type="component" value="Chromosome"/>
</dbReference>
<dbReference type="EMBL" id="CP001778">
    <property type="protein sequence ID" value="ADD41282.1"/>
    <property type="molecule type" value="Genomic_DNA"/>
</dbReference>
<dbReference type="InterPro" id="IPR001310">
    <property type="entry name" value="Histidine_triad_HIT"/>
</dbReference>
<feature type="active site" description="Tele-AMP-histidine intermediate" evidence="1">
    <location>
        <position position="121"/>
    </location>
</feature>
<dbReference type="RefSeq" id="WP_013016853.1">
    <property type="nucleotide sequence ID" value="NC_013947.1"/>
</dbReference>
<proteinExistence type="predicted"/>
<keyword evidence="5" id="KW-1185">Reference proteome</keyword>
<dbReference type="PANTHER" id="PTHR46648">
    <property type="entry name" value="HIT FAMILY PROTEIN 1"/>
    <property type="match status" value="1"/>
</dbReference>
<feature type="short sequence motif" description="Histidine triad motif" evidence="2">
    <location>
        <begin position="117"/>
        <end position="121"/>
    </location>
</feature>
<organism evidence="4 5">
    <name type="scientific">Stackebrandtia nassauensis (strain DSM 44728 / CIP 108903 / NRRL B-16338 / NBRC 102104 / LLR-40K-21)</name>
    <dbReference type="NCBI Taxonomy" id="446470"/>
    <lineage>
        <taxon>Bacteria</taxon>
        <taxon>Bacillati</taxon>
        <taxon>Actinomycetota</taxon>
        <taxon>Actinomycetes</taxon>
        <taxon>Glycomycetales</taxon>
        <taxon>Glycomycetaceae</taxon>
        <taxon>Stackebrandtia</taxon>
    </lineage>
</organism>
<sequence length="166" mass="18485">MESLGRKEFDMEAHIKLAREGPCFVCSIIEGAPGYDDHVVFYDDGDNIAFFNKFPSLLGYSLVCPKRHAEDLTTDLSEAEYLGTQSVVRKVARALKRVVPTERVYVMSLGSMTGNAHVHWHVAPLPPGVPYEKQQYNALRNEAAGVLDIDAETFAELGERLRAELS</sequence>
<accession>D3PWC5</accession>